<proteinExistence type="inferred from homology"/>
<accession>G4WVE9</accession>
<reference evidence="3" key="1">
    <citation type="journal article" date="2011" name="J. Bacteriol.">
        <title>Long-chain N-acyl amino acid synthases are linked to the putative PEP-CTERM/exosortase protein-sorting system in Gram-negative bacteria.</title>
        <authorList>
            <person name="Craig J.W."/>
            <person name="Cherry M.A."/>
            <person name="Brady S.F."/>
        </authorList>
    </citation>
    <scope>NUCLEOTIDE SEQUENCE</scope>
</reference>
<dbReference type="InterPro" id="IPR008258">
    <property type="entry name" value="Transglycosylase_SLT_dom_1"/>
</dbReference>
<evidence type="ECO:0000256" key="1">
    <source>
        <dbReference type="ARBA" id="ARBA00007734"/>
    </source>
</evidence>
<dbReference type="InterPro" id="IPR000189">
    <property type="entry name" value="Transglyc_AS"/>
</dbReference>
<dbReference type="PANTHER" id="PTHR37423">
    <property type="entry name" value="SOLUBLE LYTIC MUREIN TRANSGLYCOSYLASE-RELATED"/>
    <property type="match status" value="1"/>
</dbReference>
<dbReference type="EMBL" id="JF429408">
    <property type="protein sequence ID" value="AEQ20401.1"/>
    <property type="molecule type" value="Genomic_DNA"/>
</dbReference>
<dbReference type="PANTHER" id="PTHR37423:SF2">
    <property type="entry name" value="MEMBRANE-BOUND LYTIC MUREIN TRANSGLYCOSYLASE C"/>
    <property type="match status" value="1"/>
</dbReference>
<name>G4WVE9_9BACT</name>
<dbReference type="Pfam" id="PF08238">
    <property type="entry name" value="Sel1"/>
    <property type="match status" value="2"/>
</dbReference>
<dbReference type="PROSITE" id="PS00922">
    <property type="entry name" value="TRANSGLYCOSYLASE"/>
    <property type="match status" value="1"/>
</dbReference>
<dbReference type="GO" id="GO:0016020">
    <property type="term" value="C:membrane"/>
    <property type="evidence" value="ECO:0007669"/>
    <property type="project" value="InterPro"/>
</dbReference>
<dbReference type="InterPro" id="IPR011990">
    <property type="entry name" value="TPR-like_helical_dom_sf"/>
</dbReference>
<sequence>MLAEVDADTAERIATLRSDAHAREHGEGVPRDAARAAELYCEAARLGDAEAQFSLGWMYANGRGIPRDNRMASLFFGMAAEQGHVYAKKMLAFVGPSGSMAELPDCMRDPMPMVIWETPNPAPIEDDFVAATPDQMRAAVLVRKLAPEYQISPTLALAIIRAESNFDPNARSPKNALGLMQLIPETSARFNVKKPFDPVQNVRGGLAYLRWLLAYFKGNVALVAAAYNAGEGTVEKYRGIPPYAETRTYVQRIKRYFRRDNHPFDSTVTDPSPELPRIGVVSAR</sequence>
<dbReference type="Gene3D" id="1.25.40.10">
    <property type="entry name" value="Tetratricopeptide repeat domain"/>
    <property type="match status" value="1"/>
</dbReference>
<dbReference type="InterPro" id="IPR023346">
    <property type="entry name" value="Lysozyme-like_dom_sf"/>
</dbReference>
<feature type="domain" description="Transglycosylase SLT" evidence="2">
    <location>
        <begin position="142"/>
        <end position="241"/>
    </location>
</feature>
<dbReference type="SMART" id="SM00671">
    <property type="entry name" value="SEL1"/>
    <property type="match status" value="2"/>
</dbReference>
<dbReference type="CDD" id="cd00254">
    <property type="entry name" value="LT-like"/>
    <property type="match status" value="1"/>
</dbReference>
<dbReference type="GO" id="GO:0008933">
    <property type="term" value="F:peptidoglycan lytic transglycosylase activity"/>
    <property type="evidence" value="ECO:0007669"/>
    <property type="project" value="InterPro"/>
</dbReference>
<dbReference type="Gene3D" id="1.10.530.10">
    <property type="match status" value="1"/>
</dbReference>
<dbReference type="SUPFAM" id="SSF53955">
    <property type="entry name" value="Lysozyme-like"/>
    <property type="match status" value="1"/>
</dbReference>
<comment type="similarity">
    <text evidence="1">Belongs to the transglycosylase Slt family.</text>
</comment>
<evidence type="ECO:0000313" key="3">
    <source>
        <dbReference type="EMBL" id="AEQ20401.1"/>
    </source>
</evidence>
<dbReference type="Pfam" id="PF01464">
    <property type="entry name" value="SLT"/>
    <property type="match status" value="1"/>
</dbReference>
<protein>
    <submittedName>
        <fullName evidence="3">Soluble lytic murein transglycosylase</fullName>
    </submittedName>
</protein>
<organism evidence="3">
    <name type="scientific">uncultured bacterium CSL11</name>
    <dbReference type="NCBI Taxonomy" id="1091566"/>
    <lineage>
        <taxon>Bacteria</taxon>
        <taxon>environmental samples</taxon>
    </lineage>
</organism>
<evidence type="ECO:0000259" key="2">
    <source>
        <dbReference type="Pfam" id="PF01464"/>
    </source>
</evidence>
<dbReference type="AlphaFoldDB" id="G4WVE9"/>
<dbReference type="SUPFAM" id="SSF81901">
    <property type="entry name" value="HCP-like"/>
    <property type="match status" value="1"/>
</dbReference>
<dbReference type="GO" id="GO:0000270">
    <property type="term" value="P:peptidoglycan metabolic process"/>
    <property type="evidence" value="ECO:0007669"/>
    <property type="project" value="InterPro"/>
</dbReference>
<dbReference type="InterPro" id="IPR006597">
    <property type="entry name" value="Sel1-like"/>
</dbReference>